<proteinExistence type="predicted"/>
<evidence type="ECO:0000256" key="4">
    <source>
        <dbReference type="ARBA" id="ARBA00023136"/>
    </source>
</evidence>
<evidence type="ECO:0000256" key="2">
    <source>
        <dbReference type="ARBA" id="ARBA00022692"/>
    </source>
</evidence>
<evidence type="ECO:0000313" key="6">
    <source>
        <dbReference type="EMBL" id="CAD7195190.1"/>
    </source>
</evidence>
<evidence type="ECO:0000256" key="1">
    <source>
        <dbReference type="ARBA" id="ARBA00004141"/>
    </source>
</evidence>
<organism evidence="6">
    <name type="scientific">Timema douglasi</name>
    <name type="common">Walking stick</name>
    <dbReference type="NCBI Taxonomy" id="61478"/>
    <lineage>
        <taxon>Eukaryota</taxon>
        <taxon>Metazoa</taxon>
        <taxon>Ecdysozoa</taxon>
        <taxon>Arthropoda</taxon>
        <taxon>Hexapoda</taxon>
        <taxon>Insecta</taxon>
        <taxon>Pterygota</taxon>
        <taxon>Neoptera</taxon>
        <taxon>Polyneoptera</taxon>
        <taxon>Phasmatodea</taxon>
        <taxon>Timematodea</taxon>
        <taxon>Timematoidea</taxon>
        <taxon>Timematidae</taxon>
        <taxon>Timema</taxon>
    </lineage>
</organism>
<dbReference type="PANTHER" id="PTHR21706:SF15">
    <property type="entry name" value="TRANSMEMBRANE PROTEIN 65"/>
    <property type="match status" value="1"/>
</dbReference>
<dbReference type="GO" id="GO:0005739">
    <property type="term" value="C:mitochondrion"/>
    <property type="evidence" value="ECO:0007669"/>
    <property type="project" value="TreeGrafter"/>
</dbReference>
<dbReference type="AlphaFoldDB" id="A0A7R8VD32"/>
<dbReference type="PANTHER" id="PTHR21706">
    <property type="entry name" value="TRANSMEMBRANE PROTEIN 65"/>
    <property type="match status" value="1"/>
</dbReference>
<keyword evidence="3 5" id="KW-1133">Transmembrane helix</keyword>
<evidence type="ECO:0000256" key="3">
    <source>
        <dbReference type="ARBA" id="ARBA00022989"/>
    </source>
</evidence>
<evidence type="ECO:0000256" key="5">
    <source>
        <dbReference type="SAM" id="Phobius"/>
    </source>
</evidence>
<comment type="subcellular location">
    <subcellularLocation>
        <location evidence="1">Membrane</location>
        <topology evidence="1">Multi-pass membrane protein</topology>
    </subcellularLocation>
</comment>
<evidence type="ECO:0008006" key="7">
    <source>
        <dbReference type="Google" id="ProtNLM"/>
    </source>
</evidence>
<accession>A0A7R8VD32</accession>
<dbReference type="GO" id="GO:0016020">
    <property type="term" value="C:membrane"/>
    <property type="evidence" value="ECO:0007669"/>
    <property type="project" value="UniProtKB-SubCell"/>
</dbReference>
<dbReference type="EMBL" id="OA564674">
    <property type="protein sequence ID" value="CAD7195190.1"/>
    <property type="molecule type" value="Genomic_DNA"/>
</dbReference>
<sequence>MEDEHEEELDVRRGIGDILLATFSLSLQEFVDAVCHQVVASQGDYIEYSIGTVVVISTGDYIEYSIGTVVVISTMAAAALGNTISDILGLGSAWYVERMAIRVGMKPPKLSPIQLDMPISRRFANLGRVLGVTIGCLLGMLPLLFLSKKLSNEEPHEDEE</sequence>
<name>A0A7R8VD32_TIMDO</name>
<protein>
    <recommendedName>
        <fullName evidence="7">Transmembrane protein 65</fullName>
    </recommendedName>
</protein>
<gene>
    <name evidence="6" type="ORF">TDIB3V08_LOCUS1592</name>
</gene>
<feature type="transmembrane region" description="Helical" evidence="5">
    <location>
        <begin position="126"/>
        <end position="146"/>
    </location>
</feature>
<keyword evidence="4 5" id="KW-0472">Membrane</keyword>
<reference evidence="6" key="1">
    <citation type="submission" date="2020-11" db="EMBL/GenBank/DDBJ databases">
        <authorList>
            <person name="Tran Van P."/>
        </authorList>
    </citation>
    <scope>NUCLEOTIDE SEQUENCE</scope>
</reference>
<dbReference type="Pfam" id="PF10507">
    <property type="entry name" value="TMEM65"/>
    <property type="match status" value="1"/>
</dbReference>
<dbReference type="InterPro" id="IPR019537">
    <property type="entry name" value="TMEM65"/>
</dbReference>
<keyword evidence="2 5" id="KW-0812">Transmembrane</keyword>